<dbReference type="PANTHER" id="PTHR43856:SF1">
    <property type="entry name" value="MITOCHONDRIAL CARDIOLIPIN HYDROLASE"/>
    <property type="match status" value="1"/>
</dbReference>
<feature type="domain" description="PLD phosphodiesterase" evidence="6">
    <location>
        <begin position="523"/>
        <end position="549"/>
    </location>
</feature>
<dbReference type="InterPro" id="IPR051406">
    <property type="entry name" value="PLD_domain"/>
</dbReference>
<keyword evidence="5" id="KW-1133">Transmembrane helix</keyword>
<evidence type="ECO:0000256" key="1">
    <source>
        <dbReference type="ARBA" id="ARBA00022801"/>
    </source>
</evidence>
<proteinExistence type="predicted"/>
<protein>
    <submittedName>
        <fullName evidence="7">Phospholipase D/transphosphatidylase</fullName>
    </submittedName>
</protein>
<dbReference type="AlphaFoldDB" id="M0PAM2"/>
<dbReference type="Pfam" id="PF13091">
    <property type="entry name" value="PLDc_2"/>
    <property type="match status" value="2"/>
</dbReference>
<evidence type="ECO:0000259" key="6">
    <source>
        <dbReference type="PROSITE" id="PS50035"/>
    </source>
</evidence>
<name>M0PAM2_9EURY</name>
<dbReference type="RefSeq" id="WP_008001247.1">
    <property type="nucleotide sequence ID" value="NZ_AOJI01000026.1"/>
</dbReference>
<gene>
    <name evidence="7" type="ORF">C461_11153</name>
</gene>
<feature type="transmembrane region" description="Helical" evidence="5">
    <location>
        <begin position="582"/>
        <end position="603"/>
    </location>
</feature>
<dbReference type="Gene3D" id="3.30.870.10">
    <property type="entry name" value="Endonuclease Chain A"/>
    <property type="match status" value="2"/>
</dbReference>
<dbReference type="EMBL" id="AOJI01000026">
    <property type="protein sequence ID" value="EMA66594.1"/>
    <property type="molecule type" value="Genomic_DNA"/>
</dbReference>
<sequence length="610" mass="64263">MRIPTHSSVSITRTPSPAAARLVAVLLLVALAAVVPAAAPAAAGDVAGADDAVGASDTTGAADATGRVPMADAAVVDNGTAAVTGPGIVELYPNPTTDENRGEYLVVRLPERGNWSLSDGYHEVDIPQNATGTVALSMAPETTATLLGAGSTHAARSDRTGHTARVDRESIELRALDGYFPLSASGDRIELRRDGAAVDVVEYDRVREGYRWRAGWGEWRPRGYAPRTPERTENATATPFVLPDAPGAPVDPLRGADERLLLAGYTLESTRVADLLVAAADRGVTVRVLVEGSPVGGFSARSARLLDRLAANGVEIRVLDEDPERFRFHHAKYAVADDRAVVLTENWKASGTGGRTNRGWGVVTEPSSPAGSPTAVNGSTTADHLAALFRNDATGADARSWESFRADTEFHDSGTANGTYPTRFAPPSKPAAADVELLTAPGNAADRMVARIDAADDRVLAVVPRTGGPDDRIVRALRRAADRGVDTHLLLSNAWYDREENRALADELADEPIEVAVAEPRGRYGKIHAKGLVVDDTAVVGSLNWNEGAATENREVLLAVEDESVADFYARAYAADWRGGGVHLPVGLLGGLSVALAGAGLIARRKVAFS</sequence>
<organism evidence="7 8">
    <name type="scientific">Halorubrum aidingense JCM 13560</name>
    <dbReference type="NCBI Taxonomy" id="1230454"/>
    <lineage>
        <taxon>Archaea</taxon>
        <taxon>Methanobacteriati</taxon>
        <taxon>Methanobacteriota</taxon>
        <taxon>Stenosarchaea group</taxon>
        <taxon>Halobacteria</taxon>
        <taxon>Halobacteriales</taxon>
        <taxon>Haloferacaceae</taxon>
        <taxon>Halorubrum</taxon>
    </lineage>
</organism>
<evidence type="ECO:0000256" key="3">
    <source>
        <dbReference type="ARBA" id="ARBA00023098"/>
    </source>
</evidence>
<dbReference type="GO" id="GO:0016891">
    <property type="term" value="F:RNA endonuclease activity producing 5'-phosphomonoesters, hydrolytic mechanism"/>
    <property type="evidence" value="ECO:0007669"/>
    <property type="project" value="TreeGrafter"/>
</dbReference>
<dbReference type="STRING" id="1230454.C461_11153"/>
<evidence type="ECO:0000256" key="2">
    <source>
        <dbReference type="ARBA" id="ARBA00022963"/>
    </source>
</evidence>
<keyword evidence="8" id="KW-1185">Reference proteome</keyword>
<dbReference type="PROSITE" id="PS50035">
    <property type="entry name" value="PLD"/>
    <property type="match status" value="1"/>
</dbReference>
<dbReference type="Proteomes" id="UP000011575">
    <property type="component" value="Unassembled WGS sequence"/>
</dbReference>
<accession>M0PAM2</accession>
<comment type="caution">
    <text evidence="7">The sequence shown here is derived from an EMBL/GenBank/DDBJ whole genome shotgun (WGS) entry which is preliminary data.</text>
</comment>
<dbReference type="PANTHER" id="PTHR43856">
    <property type="entry name" value="CARDIOLIPIN HYDROLASE"/>
    <property type="match status" value="1"/>
</dbReference>
<keyword evidence="5" id="KW-0812">Transmembrane</keyword>
<evidence type="ECO:0000256" key="5">
    <source>
        <dbReference type="SAM" id="Phobius"/>
    </source>
</evidence>
<dbReference type="CDD" id="cd09128">
    <property type="entry name" value="PLDc_unchar1_2"/>
    <property type="match status" value="1"/>
</dbReference>
<feature type="compositionally biased region" description="Polar residues" evidence="4">
    <location>
        <begin position="365"/>
        <end position="376"/>
    </location>
</feature>
<dbReference type="InterPro" id="IPR025202">
    <property type="entry name" value="PLD-like_dom"/>
</dbReference>
<keyword evidence="2" id="KW-0442">Lipid degradation</keyword>
<dbReference type="PATRIC" id="fig|1230454.4.peg.2245"/>
<evidence type="ECO:0000313" key="7">
    <source>
        <dbReference type="EMBL" id="EMA66594.1"/>
    </source>
</evidence>
<evidence type="ECO:0000313" key="8">
    <source>
        <dbReference type="Proteomes" id="UP000011575"/>
    </source>
</evidence>
<dbReference type="InterPro" id="IPR001736">
    <property type="entry name" value="PLipase_D/transphosphatidylase"/>
</dbReference>
<keyword evidence="1" id="KW-0378">Hydrolase</keyword>
<dbReference type="SUPFAM" id="SSF56024">
    <property type="entry name" value="Phospholipase D/nuclease"/>
    <property type="match status" value="2"/>
</dbReference>
<dbReference type="SMART" id="SM00155">
    <property type="entry name" value="PLDc"/>
    <property type="match status" value="2"/>
</dbReference>
<feature type="region of interest" description="Disordered" evidence="4">
    <location>
        <begin position="356"/>
        <end position="376"/>
    </location>
</feature>
<dbReference type="GO" id="GO:0016042">
    <property type="term" value="P:lipid catabolic process"/>
    <property type="evidence" value="ECO:0007669"/>
    <property type="project" value="UniProtKB-KW"/>
</dbReference>
<evidence type="ECO:0000256" key="4">
    <source>
        <dbReference type="SAM" id="MobiDB-lite"/>
    </source>
</evidence>
<reference evidence="7 8" key="1">
    <citation type="journal article" date="2014" name="PLoS Genet.">
        <title>Phylogenetically driven sequencing of extremely halophilic archaea reveals strategies for static and dynamic osmo-response.</title>
        <authorList>
            <person name="Becker E.A."/>
            <person name="Seitzer P.M."/>
            <person name="Tritt A."/>
            <person name="Larsen D."/>
            <person name="Krusor M."/>
            <person name="Yao A.I."/>
            <person name="Wu D."/>
            <person name="Madern D."/>
            <person name="Eisen J.A."/>
            <person name="Darling A.E."/>
            <person name="Facciotti M.T."/>
        </authorList>
    </citation>
    <scope>NUCLEOTIDE SEQUENCE [LARGE SCALE GENOMIC DNA]</scope>
    <source>
        <strain evidence="7 8">JCM 13560</strain>
    </source>
</reference>
<keyword evidence="5" id="KW-0472">Membrane</keyword>
<keyword evidence="3" id="KW-0443">Lipid metabolism</keyword>